<name>A0ABU0JE58_9HYPH</name>
<evidence type="ECO:0000256" key="1">
    <source>
        <dbReference type="SAM" id="MobiDB-lite"/>
    </source>
</evidence>
<dbReference type="RefSeq" id="WP_307277840.1">
    <property type="nucleotide sequence ID" value="NZ_JAUSVX010000010.1"/>
</dbReference>
<keyword evidence="3" id="KW-1185">Reference proteome</keyword>
<evidence type="ECO:0000313" key="2">
    <source>
        <dbReference type="EMBL" id="MDQ0471915.1"/>
    </source>
</evidence>
<evidence type="ECO:0000313" key="3">
    <source>
        <dbReference type="Proteomes" id="UP001242480"/>
    </source>
</evidence>
<gene>
    <name evidence="2" type="ORF">QO011_004942</name>
</gene>
<protein>
    <submittedName>
        <fullName evidence="2">Uncharacterized protein</fullName>
    </submittedName>
</protein>
<proteinExistence type="predicted"/>
<sequence length="84" mass="8728">MGFKRDREGSPEYDVESDEAVLASGPGGEGNRESLSDALRRGVTPELARKLAEEAATAKAPDADDDVEHVETPAGPQPPLPGSG</sequence>
<feature type="region of interest" description="Disordered" evidence="1">
    <location>
        <begin position="1"/>
        <end position="84"/>
    </location>
</feature>
<dbReference type="EMBL" id="JAUSVX010000010">
    <property type="protein sequence ID" value="MDQ0471915.1"/>
    <property type="molecule type" value="Genomic_DNA"/>
</dbReference>
<organism evidence="2 3">
    <name type="scientific">Labrys wisconsinensis</name>
    <dbReference type="NCBI Taxonomy" id="425677"/>
    <lineage>
        <taxon>Bacteria</taxon>
        <taxon>Pseudomonadati</taxon>
        <taxon>Pseudomonadota</taxon>
        <taxon>Alphaproteobacteria</taxon>
        <taxon>Hyphomicrobiales</taxon>
        <taxon>Xanthobacteraceae</taxon>
        <taxon>Labrys</taxon>
    </lineage>
</organism>
<comment type="caution">
    <text evidence="2">The sequence shown here is derived from an EMBL/GenBank/DDBJ whole genome shotgun (WGS) entry which is preliminary data.</text>
</comment>
<dbReference type="Proteomes" id="UP001242480">
    <property type="component" value="Unassembled WGS sequence"/>
</dbReference>
<feature type="compositionally biased region" description="Basic and acidic residues" evidence="1">
    <location>
        <begin position="1"/>
        <end position="10"/>
    </location>
</feature>
<accession>A0ABU0JE58</accession>
<reference evidence="2 3" key="1">
    <citation type="submission" date="2023-07" db="EMBL/GenBank/DDBJ databases">
        <title>Genomic Encyclopedia of Type Strains, Phase IV (KMG-IV): sequencing the most valuable type-strain genomes for metagenomic binning, comparative biology and taxonomic classification.</title>
        <authorList>
            <person name="Goeker M."/>
        </authorList>
    </citation>
    <scope>NUCLEOTIDE SEQUENCE [LARGE SCALE GENOMIC DNA]</scope>
    <source>
        <strain evidence="2 3">DSM 19619</strain>
    </source>
</reference>
<feature type="compositionally biased region" description="Basic and acidic residues" evidence="1">
    <location>
        <begin position="30"/>
        <end position="40"/>
    </location>
</feature>
<feature type="compositionally biased region" description="Pro residues" evidence="1">
    <location>
        <begin position="75"/>
        <end position="84"/>
    </location>
</feature>